<dbReference type="GO" id="GO:0005975">
    <property type="term" value="P:carbohydrate metabolic process"/>
    <property type="evidence" value="ECO:0007669"/>
    <property type="project" value="InterPro"/>
</dbReference>
<dbReference type="Proteomes" id="UP000694385">
    <property type="component" value="Unassembled WGS sequence"/>
</dbReference>
<evidence type="ECO:0000256" key="1">
    <source>
        <dbReference type="ARBA" id="ARBA00009809"/>
    </source>
</evidence>
<dbReference type="Gene3D" id="3.20.20.80">
    <property type="entry name" value="Glycosidases"/>
    <property type="match status" value="1"/>
</dbReference>
<dbReference type="SUPFAM" id="SSF51445">
    <property type="entry name" value="(Trans)glycosidases"/>
    <property type="match status" value="1"/>
</dbReference>
<dbReference type="GeneTree" id="ENSGT00950000182942"/>
<dbReference type="GO" id="GO:0004553">
    <property type="term" value="F:hydrolase activity, hydrolyzing O-glycosyl compounds"/>
    <property type="evidence" value="ECO:0007669"/>
    <property type="project" value="InterPro"/>
</dbReference>
<dbReference type="PANTHER" id="PTHR23421">
    <property type="entry name" value="BETA-GALACTOSIDASE RELATED"/>
    <property type="match status" value="1"/>
</dbReference>
<evidence type="ECO:0000313" key="4">
    <source>
        <dbReference type="Proteomes" id="UP000694385"/>
    </source>
</evidence>
<feature type="domain" description="Glycoside hydrolase 35 catalytic" evidence="2">
    <location>
        <begin position="13"/>
        <end position="54"/>
    </location>
</feature>
<name>A0A8C5L382_JACJA</name>
<dbReference type="AlphaFoldDB" id="A0A8C5L382"/>
<organism evidence="3 4">
    <name type="scientific">Jaculus jaculus</name>
    <name type="common">Lesser Egyptian jerboa</name>
    <dbReference type="NCBI Taxonomy" id="51337"/>
    <lineage>
        <taxon>Eukaryota</taxon>
        <taxon>Metazoa</taxon>
        <taxon>Chordata</taxon>
        <taxon>Craniata</taxon>
        <taxon>Vertebrata</taxon>
        <taxon>Euteleostomi</taxon>
        <taxon>Mammalia</taxon>
        <taxon>Eutheria</taxon>
        <taxon>Euarchontoglires</taxon>
        <taxon>Glires</taxon>
        <taxon>Rodentia</taxon>
        <taxon>Myomorpha</taxon>
        <taxon>Dipodoidea</taxon>
        <taxon>Dipodidae</taxon>
        <taxon>Dipodinae</taxon>
        <taxon>Jaculus</taxon>
    </lineage>
</organism>
<proteinExistence type="inferred from homology"/>
<protein>
    <recommendedName>
        <fullName evidence="2">Glycoside hydrolase 35 catalytic domain-containing protein</fullName>
    </recommendedName>
</protein>
<evidence type="ECO:0000259" key="2">
    <source>
        <dbReference type="Pfam" id="PF01301"/>
    </source>
</evidence>
<dbReference type="InterPro" id="IPR031330">
    <property type="entry name" value="Gly_Hdrlase_35_cat"/>
</dbReference>
<dbReference type="Pfam" id="PF01301">
    <property type="entry name" value="Glyco_hydro_35"/>
    <property type="match status" value="1"/>
</dbReference>
<dbReference type="PRINTS" id="PR00742">
    <property type="entry name" value="GLHYDRLASE35"/>
</dbReference>
<reference evidence="3" key="2">
    <citation type="submission" date="2025-09" db="UniProtKB">
        <authorList>
            <consortium name="Ensembl"/>
        </authorList>
    </citation>
    <scope>IDENTIFICATION</scope>
</reference>
<accession>A0A8C5L382</accession>
<keyword evidence="4" id="KW-1185">Reference proteome</keyword>
<dbReference type="Ensembl" id="ENSJJAT00000024644.1">
    <property type="protein sequence ID" value="ENSJJAP00000018115.1"/>
    <property type="gene ID" value="ENSJJAG00000019480.1"/>
</dbReference>
<evidence type="ECO:0000313" key="3">
    <source>
        <dbReference type="Ensembl" id="ENSJJAP00000018115.1"/>
    </source>
</evidence>
<reference evidence="3" key="1">
    <citation type="submission" date="2025-08" db="UniProtKB">
        <authorList>
            <consortium name="Ensembl"/>
        </authorList>
    </citation>
    <scope>IDENTIFICATION</scope>
</reference>
<dbReference type="OMA" id="AHHNCAG"/>
<dbReference type="InterPro" id="IPR017853">
    <property type="entry name" value="GH"/>
</dbReference>
<comment type="similarity">
    <text evidence="1">Belongs to the glycosyl hydrolase 35 family.</text>
</comment>
<dbReference type="InterPro" id="IPR001944">
    <property type="entry name" value="Glycoside_Hdrlase_35"/>
</dbReference>
<sequence>METFALDYKHNCFLKDGQPFRYISGSIHYFRVPRFYWEDRLLKMKMAGLNAIQTLHCSCGKVVGRPSAQDEAFPLSERRAHYNSAGNRS</sequence>